<evidence type="ECO:0000313" key="3">
    <source>
        <dbReference type="Proteomes" id="UP000016922"/>
    </source>
</evidence>
<reference evidence="2 3" key="1">
    <citation type="journal article" date="2013" name="BMC Genomics">
        <title>Genomics-driven discovery of the pneumocandin biosynthetic gene cluster in the fungus Glarea lozoyensis.</title>
        <authorList>
            <person name="Chen L."/>
            <person name="Yue Q."/>
            <person name="Zhang X."/>
            <person name="Xiang M."/>
            <person name="Wang C."/>
            <person name="Li S."/>
            <person name="Che Y."/>
            <person name="Ortiz-Lopez F.J."/>
            <person name="Bills G.F."/>
            <person name="Liu X."/>
            <person name="An Z."/>
        </authorList>
    </citation>
    <scope>NUCLEOTIDE SEQUENCE [LARGE SCALE GENOMIC DNA]</scope>
    <source>
        <strain evidence="3">ATCC 20868 / MF5171</strain>
    </source>
</reference>
<gene>
    <name evidence="2" type="ORF">GLAREA_09432</name>
</gene>
<dbReference type="EMBL" id="KE145368">
    <property type="protein sequence ID" value="EPE28312.1"/>
    <property type="molecule type" value="Genomic_DNA"/>
</dbReference>
<sequence>MPRKLQFVWPKDGPKGRNDHGGFFGRMGDVLTNRGPDIFIQRKKSKTPIAPEEWGNWDSYHMRSAQYLENSQPHKSRGRQRYDPETRKYVEWHIADDFYRRGVDGLGPGSYPRFTMDEWSKMARRLNRGRPINPRSMGSDWNHDGPNRFQQKHDWFWQNAHQTAENIRQGLHPHLGVNQNLQMHQQWPQDLNDWMDEAEL</sequence>
<dbReference type="OMA" id="TRKYVEW"/>
<dbReference type="AlphaFoldDB" id="S3CPD6"/>
<dbReference type="RefSeq" id="XP_008084220.1">
    <property type="nucleotide sequence ID" value="XM_008086029.1"/>
</dbReference>
<organism evidence="2 3">
    <name type="scientific">Glarea lozoyensis (strain ATCC 20868 / MF5171)</name>
    <dbReference type="NCBI Taxonomy" id="1116229"/>
    <lineage>
        <taxon>Eukaryota</taxon>
        <taxon>Fungi</taxon>
        <taxon>Dikarya</taxon>
        <taxon>Ascomycota</taxon>
        <taxon>Pezizomycotina</taxon>
        <taxon>Leotiomycetes</taxon>
        <taxon>Helotiales</taxon>
        <taxon>Helotiaceae</taxon>
        <taxon>Glarea</taxon>
    </lineage>
</organism>
<proteinExistence type="predicted"/>
<dbReference type="GeneID" id="19468480"/>
<name>S3CPD6_GLAL2</name>
<evidence type="ECO:0000313" key="2">
    <source>
        <dbReference type="EMBL" id="EPE28312.1"/>
    </source>
</evidence>
<dbReference type="eggNOG" id="ENOG502TEVU">
    <property type="taxonomic scope" value="Eukaryota"/>
</dbReference>
<dbReference type="OrthoDB" id="5331170at2759"/>
<evidence type="ECO:0000256" key="1">
    <source>
        <dbReference type="SAM" id="MobiDB-lite"/>
    </source>
</evidence>
<dbReference type="Proteomes" id="UP000016922">
    <property type="component" value="Unassembled WGS sequence"/>
</dbReference>
<feature type="region of interest" description="Disordered" evidence="1">
    <location>
        <begin position="1"/>
        <end position="24"/>
    </location>
</feature>
<dbReference type="KEGG" id="glz:GLAREA_09432"/>
<dbReference type="HOGENOM" id="CLU_1372001_0_0_1"/>
<protein>
    <submittedName>
        <fullName evidence="2">Uncharacterized protein</fullName>
    </submittedName>
</protein>
<keyword evidence="3" id="KW-1185">Reference proteome</keyword>
<accession>S3CPD6</accession>